<feature type="domain" description="J" evidence="11">
    <location>
        <begin position="955"/>
        <end position="1019"/>
    </location>
</feature>
<dbReference type="GO" id="GO:0071555">
    <property type="term" value="P:cell wall organization"/>
    <property type="evidence" value="ECO:0007669"/>
    <property type="project" value="UniProtKB-KW"/>
</dbReference>
<dbReference type="InterPro" id="IPR001623">
    <property type="entry name" value="DnaJ_domain"/>
</dbReference>
<dbReference type="EC" id="3.2.1.39" evidence="3"/>
<feature type="region of interest" description="Disordered" evidence="9">
    <location>
        <begin position="1135"/>
        <end position="1155"/>
    </location>
</feature>
<keyword evidence="8" id="KW-0624">Polysaccharide degradation</keyword>
<feature type="compositionally biased region" description="Low complexity" evidence="9">
    <location>
        <begin position="124"/>
        <end position="171"/>
    </location>
</feature>
<evidence type="ECO:0000256" key="3">
    <source>
        <dbReference type="ARBA" id="ARBA00012780"/>
    </source>
</evidence>
<dbReference type="OrthoDB" id="4473401at2759"/>
<evidence type="ECO:0000256" key="1">
    <source>
        <dbReference type="ARBA" id="ARBA00000382"/>
    </source>
</evidence>
<evidence type="ECO:0000313" key="13">
    <source>
        <dbReference type="Proteomes" id="UP001165121"/>
    </source>
</evidence>
<dbReference type="Pfam" id="PF00226">
    <property type="entry name" value="DnaJ"/>
    <property type="match status" value="1"/>
</dbReference>
<dbReference type="Gene3D" id="2.70.98.30">
    <property type="entry name" value="Golgi alpha-mannosidase II, domain 4"/>
    <property type="match status" value="1"/>
</dbReference>
<keyword evidence="7" id="KW-0961">Cell wall biogenesis/degradation</keyword>
<keyword evidence="4" id="KW-0378">Hydrolase</keyword>
<accession>A0A9W6XVX0</accession>
<evidence type="ECO:0000256" key="9">
    <source>
        <dbReference type="SAM" id="MobiDB-lite"/>
    </source>
</evidence>
<dbReference type="PANTHER" id="PTHR31983">
    <property type="entry name" value="ENDO-1,3(4)-BETA-GLUCANASE 1"/>
    <property type="match status" value="1"/>
</dbReference>
<gene>
    <name evidence="12" type="ORF">Pfra01_001854200</name>
</gene>
<feature type="compositionally biased region" description="Basic and acidic residues" evidence="9">
    <location>
        <begin position="1144"/>
        <end position="1155"/>
    </location>
</feature>
<feature type="compositionally biased region" description="Low complexity" evidence="9">
    <location>
        <begin position="51"/>
        <end position="84"/>
    </location>
</feature>
<keyword evidence="5" id="KW-0119">Carbohydrate metabolism</keyword>
<dbReference type="GO" id="GO:0042973">
    <property type="term" value="F:glucan endo-1,3-beta-D-glucosidase activity"/>
    <property type="evidence" value="ECO:0007669"/>
    <property type="project" value="UniProtKB-EC"/>
</dbReference>
<comment type="caution">
    <text evidence="12">The sequence shown here is derived from an EMBL/GenBank/DDBJ whole genome shotgun (WGS) entry which is preliminary data.</text>
</comment>
<evidence type="ECO:0000259" key="11">
    <source>
        <dbReference type="PROSITE" id="PS50076"/>
    </source>
</evidence>
<dbReference type="Gene3D" id="1.10.287.110">
    <property type="entry name" value="DnaJ domain"/>
    <property type="match status" value="1"/>
</dbReference>
<evidence type="ECO:0000256" key="8">
    <source>
        <dbReference type="ARBA" id="ARBA00023326"/>
    </source>
</evidence>
<dbReference type="PRINTS" id="PR00625">
    <property type="entry name" value="JDOMAIN"/>
</dbReference>
<evidence type="ECO:0000313" key="12">
    <source>
        <dbReference type="EMBL" id="GMF48229.1"/>
    </source>
</evidence>
<feature type="region of interest" description="Disordered" evidence="9">
    <location>
        <begin position="98"/>
        <end position="192"/>
    </location>
</feature>
<dbReference type="CDD" id="cd06257">
    <property type="entry name" value="DnaJ"/>
    <property type="match status" value="1"/>
</dbReference>
<dbReference type="GO" id="GO:0000272">
    <property type="term" value="P:polysaccharide catabolic process"/>
    <property type="evidence" value="ECO:0007669"/>
    <property type="project" value="UniProtKB-KW"/>
</dbReference>
<dbReference type="Proteomes" id="UP001165121">
    <property type="component" value="Unassembled WGS sequence"/>
</dbReference>
<organism evidence="12 13">
    <name type="scientific">Phytophthora fragariaefolia</name>
    <dbReference type="NCBI Taxonomy" id="1490495"/>
    <lineage>
        <taxon>Eukaryota</taxon>
        <taxon>Sar</taxon>
        <taxon>Stramenopiles</taxon>
        <taxon>Oomycota</taxon>
        <taxon>Peronosporomycetes</taxon>
        <taxon>Peronosporales</taxon>
        <taxon>Peronosporaceae</taxon>
        <taxon>Phytophthora</taxon>
    </lineage>
</organism>
<dbReference type="PROSITE" id="PS52008">
    <property type="entry name" value="GH81"/>
    <property type="match status" value="1"/>
</dbReference>
<evidence type="ECO:0000256" key="7">
    <source>
        <dbReference type="ARBA" id="ARBA00023316"/>
    </source>
</evidence>
<feature type="region of interest" description="Disordered" evidence="9">
    <location>
        <begin position="39"/>
        <end position="84"/>
    </location>
</feature>
<dbReference type="Pfam" id="PF17652">
    <property type="entry name" value="Glyco_hydro81C"/>
    <property type="match status" value="1"/>
</dbReference>
<reference evidence="12" key="1">
    <citation type="submission" date="2023-04" db="EMBL/GenBank/DDBJ databases">
        <title>Phytophthora fragariaefolia NBRC 109709.</title>
        <authorList>
            <person name="Ichikawa N."/>
            <person name="Sato H."/>
            <person name="Tonouchi N."/>
        </authorList>
    </citation>
    <scope>NUCLEOTIDE SEQUENCE</scope>
    <source>
        <strain evidence="12">NBRC 109709</strain>
    </source>
</reference>
<evidence type="ECO:0000256" key="2">
    <source>
        <dbReference type="ARBA" id="ARBA00010730"/>
    </source>
</evidence>
<sequence length="1155" mass="125963">MKLARWIRLAVALTMATASAAAFDLSMLDDDDILREGTVHAPEQEEERAIGASLAGSKSLSTSGSATSYSASGSETSFSGSGSTTSFSASSSGASLSSSSLSASVSESGSDGSMPASGSDADFSRSGSDAGFSSSGSGTSLSASGSDVDFSTSGSAAETSSTGSAATTITPGSGGMHAPFSTEEPPKSFFPRSALGEMAPIINVAKGLVGKPLPTNKWWGNLIHTTAEEMNTKTNPGGSNPYAVKLPKEAPYGIQACYSYNYRQLSNLTDGVAEFYLHEFVNDITLSATEFAGEAKPIYEVYSFSDFGIKVRACLENKQQCMDSALVHGMAFITATYDRLTASIESEYTMKIVDKSVPGKYVIDLGGNQTWVVYTDKDGSFTIDESGKALVSSKPFTGTVRVAILPSSEDTDVYDKYRTCHVRGGNVSVASRTEYSLQWETVGKSCKTHGLLHFALPHHLTALKGAITSKDPDAIVLNSATRGNMVAQVTTTGTWTLSEAEDELEVDFYPTTKPSAKMVSKLGLLKTLQADIADEWGLNKTSWYFNGKQYQKYASLCLMAGDTAIVGKNRKLLNTCLKKLEALIEPFLDNTLDPPLNYETSYGGLVSSQSFTVNDVNADFGNSVYNDHHYHYGYWVTASAMLKSLHPKWKRMKELDAMIWMMLRDVPNPSAQDAFFPKFRHFSFYLGHSYSHGVTPMADGKDEESTSEDVNFYYGMKLWGQASNNKAVEDLGSLMLRLNARAIRTYFLMTSDNTIHPKEFVPNHVTGIFFDNKAAYATWFSAEKYAIHGLQMIPVSPINAMVRTTEFIQQEWDDILSKEAIVTEFNATNAWLSLLLVNEAAVDQADALPKLKKATMDDGLTRSWALGHLFLNQYYHVHKFSTGVPALVNAFLHAHAPPRCPSRCHVSATPRILGQSCVRWASSSHIGDSSHQRFLAIEASQVLRAALTMAMSVPDAYATLGVARSASPEEVKKAYRKLALQFHPDKNSDPAATAKFQQLSAAYKRVDDHLKRGPSDELHELFGADHDDAFDFDGGFGAPTMAEMLFMFDMMFGAPPPRRKGRGGGVRVNIGRRGGRRHVPSYMEQEFMDMFAHGMMFDDDLYESRAVVLELGPYRLMVDLLLCCMQFGPGGRVGDGQLLRTPRRGGDSWRQEAQG</sequence>
<dbReference type="PANTHER" id="PTHR31983:SF0">
    <property type="entry name" value="GLUCAN ENDO-1,3-BETA-D-GLUCOSIDASE 2"/>
    <property type="match status" value="1"/>
</dbReference>
<feature type="signal peptide" evidence="10">
    <location>
        <begin position="1"/>
        <end position="22"/>
    </location>
</feature>
<feature type="compositionally biased region" description="Low complexity" evidence="9">
    <location>
        <begin position="98"/>
        <end position="113"/>
    </location>
</feature>
<feature type="chain" id="PRO_5040942527" description="glucan endo-1,3-beta-D-glucosidase" evidence="10">
    <location>
        <begin position="23"/>
        <end position="1155"/>
    </location>
</feature>
<dbReference type="InterPro" id="IPR040451">
    <property type="entry name" value="GH81_N"/>
</dbReference>
<protein>
    <recommendedName>
        <fullName evidence="3">glucan endo-1,3-beta-D-glucosidase</fullName>
        <ecNumber evidence="3">3.2.1.39</ecNumber>
    </recommendedName>
</protein>
<dbReference type="PROSITE" id="PS50076">
    <property type="entry name" value="DNAJ_2"/>
    <property type="match status" value="1"/>
</dbReference>
<proteinExistence type="inferred from homology"/>
<dbReference type="AlphaFoldDB" id="A0A9W6XVX0"/>
<dbReference type="SMART" id="SM00271">
    <property type="entry name" value="DnaJ"/>
    <property type="match status" value="1"/>
</dbReference>
<dbReference type="InterPro" id="IPR036869">
    <property type="entry name" value="J_dom_sf"/>
</dbReference>
<name>A0A9W6XVX0_9STRA</name>
<dbReference type="Gene3D" id="1.20.5.420">
    <property type="entry name" value="Immunoglobulin FC, subunit C"/>
    <property type="match status" value="1"/>
</dbReference>
<evidence type="ECO:0000256" key="5">
    <source>
        <dbReference type="ARBA" id="ARBA00023277"/>
    </source>
</evidence>
<dbReference type="GO" id="GO:0052861">
    <property type="term" value="F:endo-1,3(4)-beta-glucanase activity"/>
    <property type="evidence" value="ECO:0007669"/>
    <property type="project" value="InterPro"/>
</dbReference>
<evidence type="ECO:0000256" key="10">
    <source>
        <dbReference type="SAM" id="SignalP"/>
    </source>
</evidence>
<comment type="similarity">
    <text evidence="2">Belongs to the glycosyl hydrolase 81 family.</text>
</comment>
<evidence type="ECO:0000256" key="4">
    <source>
        <dbReference type="ARBA" id="ARBA00022801"/>
    </source>
</evidence>
<dbReference type="Pfam" id="PF03639">
    <property type="entry name" value="Glyco_hydro_81"/>
    <property type="match status" value="1"/>
</dbReference>
<dbReference type="EMBL" id="BSXT01002294">
    <property type="protein sequence ID" value="GMF48229.1"/>
    <property type="molecule type" value="Genomic_DNA"/>
</dbReference>
<dbReference type="InterPro" id="IPR005200">
    <property type="entry name" value="Endo-beta-glucanase"/>
</dbReference>
<keyword evidence="13" id="KW-1185">Reference proteome</keyword>
<keyword evidence="6" id="KW-0326">Glycosidase</keyword>
<dbReference type="InterPro" id="IPR040720">
    <property type="entry name" value="GH81_C"/>
</dbReference>
<comment type="catalytic activity">
    <reaction evidence="1">
        <text>Hydrolysis of (1-&gt;3)-beta-D-glucosidic linkages in (1-&gt;3)-beta-D-glucans.</text>
        <dbReference type="EC" id="3.2.1.39"/>
    </reaction>
</comment>
<evidence type="ECO:0000256" key="6">
    <source>
        <dbReference type="ARBA" id="ARBA00023295"/>
    </source>
</evidence>
<keyword evidence="10" id="KW-0732">Signal</keyword>
<dbReference type="Gene3D" id="1.10.287.1170">
    <property type="entry name" value="glycoside hydrolase family 81 endo-[beta] glucanase"/>
    <property type="match status" value="1"/>
</dbReference>
<dbReference type="SUPFAM" id="SSF46565">
    <property type="entry name" value="Chaperone J-domain"/>
    <property type="match status" value="1"/>
</dbReference>